<proteinExistence type="predicted"/>
<accession>A0A1H5HVI0</accession>
<evidence type="ECO:0000313" key="1">
    <source>
        <dbReference type="EMBL" id="SEE31824.1"/>
    </source>
</evidence>
<reference evidence="1 2" key="1">
    <citation type="submission" date="2016-10" db="EMBL/GenBank/DDBJ databases">
        <authorList>
            <person name="de Groot N.N."/>
        </authorList>
    </citation>
    <scope>NUCLEOTIDE SEQUENCE [LARGE SCALE GENOMIC DNA]</scope>
    <source>
        <strain evidence="1 2">DSM 23553</strain>
    </source>
</reference>
<evidence type="ECO:0000313" key="2">
    <source>
        <dbReference type="Proteomes" id="UP000199448"/>
    </source>
</evidence>
<name>A0A1H5HVI0_9FLAO</name>
<dbReference type="AlphaFoldDB" id="A0A1H5HVI0"/>
<dbReference type="STRING" id="390640.SAMN04488034_101254"/>
<organism evidence="1 2">
    <name type="scientific">Salinimicrobium catena</name>
    <dbReference type="NCBI Taxonomy" id="390640"/>
    <lineage>
        <taxon>Bacteria</taxon>
        <taxon>Pseudomonadati</taxon>
        <taxon>Bacteroidota</taxon>
        <taxon>Flavobacteriia</taxon>
        <taxon>Flavobacteriales</taxon>
        <taxon>Flavobacteriaceae</taxon>
        <taxon>Salinimicrobium</taxon>
    </lineage>
</organism>
<sequence>MEVLADVIAQQDLENIYPEAQIANGSEFFEEGTVERSYSILYPHSTDKILVIWKDPERTELHQIYLDGKSRWRSKTGIHIGTTYEELVELNGGPLKFYGFGWDYSGAVDWNKGGLENSNIRVFLEPTVAPPRDFYTDKVIETTEDEIDNLKLRVRAIILQQPEVTGNN</sequence>
<dbReference type="EMBL" id="FNUG01000001">
    <property type="protein sequence ID" value="SEE31824.1"/>
    <property type="molecule type" value="Genomic_DNA"/>
</dbReference>
<keyword evidence="2" id="KW-1185">Reference proteome</keyword>
<gene>
    <name evidence="1" type="ORF">SAMN04488034_101254</name>
</gene>
<dbReference type="Proteomes" id="UP000199448">
    <property type="component" value="Unassembled WGS sequence"/>
</dbReference>
<protein>
    <submittedName>
        <fullName evidence="1">Uncharacterized protein</fullName>
    </submittedName>
</protein>